<sequence length="112" mass="12643">MPADEDLTNRIREALLSKGLTDVEEKKMFNGICFMVNGKMCVCASNDEMLCRVGPSYLEALEIHGIRGMIRNGKPLKDYVFVSKAILNNNTNFNYWIDTALAFNKFAKASKK</sequence>
<gene>
    <name evidence="2" type="ORF">ACFQZS_02190</name>
</gene>
<comment type="caution">
    <text evidence="2">The sequence shown here is derived from an EMBL/GenBank/DDBJ whole genome shotgun (WGS) entry which is preliminary data.</text>
</comment>
<dbReference type="Gene3D" id="3.30.1460.30">
    <property type="entry name" value="YgaC/TfoX-N like chaperone"/>
    <property type="match status" value="1"/>
</dbReference>
<protein>
    <submittedName>
        <fullName evidence="2">TfoX/Sxy family protein</fullName>
    </submittedName>
</protein>
<dbReference type="Pfam" id="PF04993">
    <property type="entry name" value="TfoX_N"/>
    <property type="match status" value="1"/>
</dbReference>
<dbReference type="EMBL" id="JBHTHU010000001">
    <property type="protein sequence ID" value="MFD0748932.1"/>
    <property type="molecule type" value="Genomic_DNA"/>
</dbReference>
<proteinExistence type="predicted"/>
<dbReference type="InterPro" id="IPR007076">
    <property type="entry name" value="TfoX_N"/>
</dbReference>
<reference evidence="3" key="1">
    <citation type="journal article" date="2019" name="Int. J. Syst. Evol. Microbiol.">
        <title>The Global Catalogue of Microorganisms (GCM) 10K type strain sequencing project: providing services to taxonomists for standard genome sequencing and annotation.</title>
        <authorList>
            <consortium name="The Broad Institute Genomics Platform"/>
            <consortium name="The Broad Institute Genome Sequencing Center for Infectious Disease"/>
            <person name="Wu L."/>
            <person name="Ma J."/>
        </authorList>
    </citation>
    <scope>NUCLEOTIDE SEQUENCE [LARGE SCALE GENOMIC DNA]</scope>
    <source>
        <strain evidence="3">CCUG 63418</strain>
    </source>
</reference>
<keyword evidence="3" id="KW-1185">Reference proteome</keyword>
<dbReference type="Proteomes" id="UP001596958">
    <property type="component" value="Unassembled WGS sequence"/>
</dbReference>
<accession>A0ABW2YUH3</accession>
<evidence type="ECO:0000313" key="2">
    <source>
        <dbReference type="EMBL" id="MFD0748932.1"/>
    </source>
</evidence>
<feature type="domain" description="TfoX N-terminal" evidence="1">
    <location>
        <begin position="18"/>
        <end position="103"/>
    </location>
</feature>
<organism evidence="2 3">
    <name type="scientific">Mucilaginibacter calamicampi</name>
    <dbReference type="NCBI Taxonomy" id="1302352"/>
    <lineage>
        <taxon>Bacteria</taxon>
        <taxon>Pseudomonadati</taxon>
        <taxon>Bacteroidota</taxon>
        <taxon>Sphingobacteriia</taxon>
        <taxon>Sphingobacteriales</taxon>
        <taxon>Sphingobacteriaceae</taxon>
        <taxon>Mucilaginibacter</taxon>
    </lineage>
</organism>
<dbReference type="SUPFAM" id="SSF159894">
    <property type="entry name" value="YgaC/TfoX-N like"/>
    <property type="match status" value="1"/>
</dbReference>
<evidence type="ECO:0000313" key="3">
    <source>
        <dbReference type="Proteomes" id="UP001596958"/>
    </source>
</evidence>
<evidence type="ECO:0000259" key="1">
    <source>
        <dbReference type="Pfam" id="PF04993"/>
    </source>
</evidence>
<dbReference type="RefSeq" id="WP_377096867.1">
    <property type="nucleotide sequence ID" value="NZ_JBHTHU010000001.1"/>
</dbReference>
<name>A0ABW2YUH3_9SPHI</name>